<protein>
    <submittedName>
        <fullName evidence="4">Guanosine-3',5'-bis(Diphosphate) 3'-pyrophosphohydrolase</fullName>
    </submittedName>
</protein>
<dbReference type="SUPFAM" id="SSF81301">
    <property type="entry name" value="Nucleotidyltransferase"/>
    <property type="match status" value="1"/>
</dbReference>
<dbReference type="EMBL" id="CP011376">
    <property type="protein sequence ID" value="AKG07315.1"/>
    <property type="molecule type" value="Genomic_DNA"/>
</dbReference>
<feature type="domain" description="HD" evidence="3">
    <location>
        <begin position="63"/>
        <end position="162"/>
    </location>
</feature>
<dbReference type="Pfam" id="PF02824">
    <property type="entry name" value="TGS"/>
    <property type="match status" value="1"/>
</dbReference>
<dbReference type="GO" id="GO:0008893">
    <property type="term" value="F:guanosine-3',5'-bis(diphosphate) 3'-diphosphatase activity"/>
    <property type="evidence" value="ECO:0007669"/>
    <property type="project" value="TreeGrafter"/>
</dbReference>
<evidence type="ECO:0000256" key="1">
    <source>
        <dbReference type="ARBA" id="ARBA00007476"/>
    </source>
</evidence>
<comment type="similarity">
    <text evidence="1">Belongs to the RelA/SpoT family.</text>
</comment>
<dbReference type="InterPro" id="IPR012676">
    <property type="entry name" value="TGS-like"/>
</dbReference>
<evidence type="ECO:0000256" key="2">
    <source>
        <dbReference type="ARBA" id="ARBA00022801"/>
    </source>
</evidence>
<keyword evidence="2" id="KW-0378">Hydrolase</keyword>
<dbReference type="Gene3D" id="1.10.3210.10">
    <property type="entry name" value="Hypothetical protein af1432"/>
    <property type="match status" value="1"/>
</dbReference>
<sequence>MLANYRPHDIPTHLSHPLVDESRDSLMRSVSYLDKVERQDILRACHFGDVAHIKDKRKSGEPYITHPIAVAEILAGFRLDRDTIIAAILHDTVEDTDDVTDEILTQEFGETVSRLVDGVTKLKSSSMNKQQSQAATFHKILTSTLIDPRVLIIKLSDRLHNMSTLDAVSEEKQKRTASETLDFYIPFARIMGLNDIADYIELLCYRNLNPEMYTKFTDKLLQHGLGRNFQKIEISTYLQNLLSHLNLSGHVQVLDNRTSMYRQFFKNRGEINRLIRQYDFEVVLDDIESCDKLAFYLVQKYEISNDQIRDNIRKPQAGGNQSLTLIYERDYNHIKITLLTKRMQEAARLGIISNDKGDISQSVIQASLRNMRDLANSKSGQDSQEDTERSVAIINELLNYLHERKIVCYSPQGRAYELPRGATALDFAYAVGPAIGNIATGADINGEHGKLGLVLADGDSVHIDTDKNAMPRADWLGFVATNKARSEILKFLKHLPEDQKEHAGKEALTRALSAYDKSIDDITEHEWSDILAWRGVSDQREIFLQIATGSLLAQLVVSRLFSEEVDIADGNEITQSKHLIAGVKGVELTFAKCCNPIYGDHIVGHLSARQGLVIHRHKCYSLDAIRADNPYQIIQVHWKDGVKIDHNAHQLHFSATLRVFAMLNEEQISQAIYELRALNIGVENTSVKADDKDKNSKVGTTTLNVVVRSRTHLEEGIQRLRQILGYPNIMRLYQ</sequence>
<evidence type="ECO:0000313" key="4">
    <source>
        <dbReference type="EMBL" id="AKG07315.1"/>
    </source>
</evidence>
<name>A0AAC8PUQ8_9GAMM</name>
<dbReference type="InterPro" id="IPR043519">
    <property type="entry name" value="NT_sf"/>
</dbReference>
<evidence type="ECO:0000259" key="3">
    <source>
        <dbReference type="PROSITE" id="PS51831"/>
    </source>
</evidence>
<dbReference type="FunFam" id="1.10.3210.10:FF:000001">
    <property type="entry name" value="GTP pyrophosphokinase RelA"/>
    <property type="match status" value="1"/>
</dbReference>
<dbReference type="GO" id="GO:0005886">
    <property type="term" value="C:plasma membrane"/>
    <property type="evidence" value="ECO:0007669"/>
    <property type="project" value="TreeGrafter"/>
</dbReference>
<accession>A0AAC8PUQ8</accession>
<dbReference type="InterPro" id="IPR012675">
    <property type="entry name" value="Beta-grasp_dom_sf"/>
</dbReference>
<dbReference type="SMART" id="SM00471">
    <property type="entry name" value="HDc"/>
    <property type="match status" value="1"/>
</dbReference>
<dbReference type="CDD" id="cd00077">
    <property type="entry name" value="HDc"/>
    <property type="match status" value="1"/>
</dbReference>
<dbReference type="GO" id="GO:0042594">
    <property type="term" value="P:response to starvation"/>
    <property type="evidence" value="ECO:0007669"/>
    <property type="project" value="TreeGrafter"/>
</dbReference>
<organism evidence="4 5">
    <name type="scientific">Moraxella bovoculi</name>
    <dbReference type="NCBI Taxonomy" id="386891"/>
    <lineage>
        <taxon>Bacteria</taxon>
        <taxon>Pseudomonadati</taxon>
        <taxon>Pseudomonadota</taxon>
        <taxon>Gammaproteobacteria</taxon>
        <taxon>Moraxellales</taxon>
        <taxon>Moraxellaceae</taxon>
        <taxon>Moraxella</taxon>
    </lineage>
</organism>
<dbReference type="GO" id="GO:0015969">
    <property type="term" value="P:guanosine tetraphosphate metabolic process"/>
    <property type="evidence" value="ECO:0007669"/>
    <property type="project" value="TreeGrafter"/>
</dbReference>
<evidence type="ECO:0000313" key="5">
    <source>
        <dbReference type="Proteomes" id="UP000077465"/>
    </source>
</evidence>
<gene>
    <name evidence="4" type="ORF">AAX06_03035</name>
</gene>
<dbReference type="InterPro" id="IPR004095">
    <property type="entry name" value="TGS"/>
</dbReference>
<reference evidence="4 5" key="1">
    <citation type="submission" date="2015-05" db="EMBL/GenBank/DDBJ databases">
        <authorList>
            <person name="Dickey A."/>
            <person name="Clawson M."/>
            <person name="Bono J."/>
            <person name="Loy J.D."/>
        </authorList>
    </citation>
    <scope>NUCLEOTIDE SEQUENCE [LARGE SCALE GENOMIC DNA]</scope>
    <source>
        <strain evidence="4 5">22581</strain>
    </source>
</reference>
<dbReference type="PANTHER" id="PTHR21262">
    <property type="entry name" value="GUANOSINE-3',5'-BIS DIPHOSPHATE 3'-PYROPHOSPHOHYDROLASE"/>
    <property type="match status" value="1"/>
</dbReference>
<dbReference type="PROSITE" id="PS51831">
    <property type="entry name" value="HD"/>
    <property type="match status" value="1"/>
</dbReference>
<dbReference type="SUPFAM" id="SSF81271">
    <property type="entry name" value="TGS-like"/>
    <property type="match status" value="1"/>
</dbReference>
<dbReference type="AlphaFoldDB" id="A0AAC8PUQ8"/>
<dbReference type="InterPro" id="IPR003607">
    <property type="entry name" value="HD/PDEase_dom"/>
</dbReference>
<dbReference type="InterPro" id="IPR006674">
    <property type="entry name" value="HD_domain"/>
</dbReference>
<dbReference type="RefSeq" id="WP_046697000.1">
    <property type="nucleotide sequence ID" value="NZ_CP011376.1"/>
</dbReference>
<dbReference type="PANTHER" id="PTHR21262:SF36">
    <property type="entry name" value="BIFUNCTIONAL (P)PPGPP SYNTHASE_HYDROLASE SPOT"/>
    <property type="match status" value="1"/>
</dbReference>
<dbReference type="Proteomes" id="UP000077465">
    <property type="component" value="Chromosome"/>
</dbReference>
<dbReference type="SUPFAM" id="SSF109604">
    <property type="entry name" value="HD-domain/PDEase-like"/>
    <property type="match status" value="1"/>
</dbReference>
<proteinExistence type="inferred from homology"/>
<dbReference type="GO" id="GO:0008728">
    <property type="term" value="F:GTP diphosphokinase activity"/>
    <property type="evidence" value="ECO:0007669"/>
    <property type="project" value="TreeGrafter"/>
</dbReference>
<dbReference type="Pfam" id="PF13328">
    <property type="entry name" value="HD_4"/>
    <property type="match status" value="1"/>
</dbReference>
<dbReference type="Gene3D" id="3.10.20.30">
    <property type="match status" value="1"/>
</dbReference>